<dbReference type="STRING" id="1797711.A2870_04060"/>
<protein>
    <submittedName>
        <fullName evidence="2">Uncharacterized protein</fullName>
    </submittedName>
</protein>
<dbReference type="Gene3D" id="2.60.40.1120">
    <property type="entry name" value="Carboxypeptidase-like, regulatory domain"/>
    <property type="match status" value="1"/>
</dbReference>
<accession>A0A1F5G6P8</accession>
<dbReference type="Proteomes" id="UP000179102">
    <property type="component" value="Unassembled WGS sequence"/>
</dbReference>
<keyword evidence="1" id="KW-0812">Transmembrane</keyword>
<reference evidence="2 3" key="1">
    <citation type="journal article" date="2016" name="Nat. Commun.">
        <title>Thousands of microbial genomes shed light on interconnected biogeochemical processes in an aquifer system.</title>
        <authorList>
            <person name="Anantharaman K."/>
            <person name="Brown C.T."/>
            <person name="Hug L.A."/>
            <person name="Sharon I."/>
            <person name="Castelle C.J."/>
            <person name="Probst A.J."/>
            <person name="Thomas B.C."/>
            <person name="Singh A."/>
            <person name="Wilkins M.J."/>
            <person name="Karaoz U."/>
            <person name="Brodie E.L."/>
            <person name="Williams K.H."/>
            <person name="Hubbard S.S."/>
            <person name="Banfield J.F."/>
        </authorList>
    </citation>
    <scope>NUCLEOTIDE SEQUENCE [LARGE SCALE GENOMIC DNA]</scope>
</reference>
<feature type="transmembrane region" description="Helical" evidence="1">
    <location>
        <begin position="50"/>
        <end position="68"/>
    </location>
</feature>
<evidence type="ECO:0000313" key="2">
    <source>
        <dbReference type="EMBL" id="OGD87495.1"/>
    </source>
</evidence>
<comment type="caution">
    <text evidence="2">The sequence shown here is derived from an EMBL/GenBank/DDBJ whole genome shotgun (WGS) entry which is preliminary data.</text>
</comment>
<dbReference type="InterPro" id="IPR008969">
    <property type="entry name" value="CarboxyPept-like_regulatory"/>
</dbReference>
<dbReference type="Pfam" id="PF12666">
    <property type="entry name" value="PrgI"/>
    <property type="match status" value="1"/>
</dbReference>
<dbReference type="InterPro" id="IPR024414">
    <property type="entry name" value="Uncharacterised_PrgI"/>
</dbReference>
<keyword evidence="1" id="KW-1133">Transmembrane helix</keyword>
<proteinExistence type="predicted"/>
<dbReference type="SUPFAM" id="SSF49464">
    <property type="entry name" value="Carboxypeptidase regulatory domain-like"/>
    <property type="match status" value="1"/>
</dbReference>
<dbReference type="EMBL" id="MFAZ01000012">
    <property type="protein sequence ID" value="OGD87495.1"/>
    <property type="molecule type" value="Genomic_DNA"/>
</dbReference>
<organism evidence="2 3">
    <name type="scientific">Candidatus Curtissbacteria bacterium RIFCSPHIGHO2_01_FULL_41_11</name>
    <dbReference type="NCBI Taxonomy" id="1797711"/>
    <lineage>
        <taxon>Bacteria</taxon>
        <taxon>Candidatus Curtissiibacteriota</taxon>
    </lineage>
</organism>
<name>A0A1F5G6P8_9BACT</name>
<keyword evidence="1" id="KW-0472">Membrane</keyword>
<sequence length="536" mass="58616">MEQHPVPQHIASFEFKLFWNLTVRQFVTLAIPMSLAAAIFFSSLPSLLRYPFSGVIALFAFFAALVPINGRPLDKWLVSFIKAVTSPTQRLWVKEPKIPEFLNIVISPSPQEEKVPETITSQGRERLRAYLRSLPKGTYTPFDVKEQIAVERLGLQPGQLAPGGFSTQGTLPPPIIWPTTTGAGRYVYTGPSVPQVSAAPGLSMSQMPAGSTTPRLQLDEQYEGSMEEALPPTAPTRTAAAPKITLHAKPYALPGLEKKLQKKTKAEHIELAPTAPLVKAQIASETNPAVENVISIRTPDRKIKLIHGVGQTRVRKLHFAPPEGFDLSKMPIRGEKRFEISQELKSRFTVDNDLFEEKQAPAPPVVLPTAPQTVSYTPENPEFKQSSQAPMPDKIHFIPKNKVVQPTTGVTLKKDEAENLEAKISVGGEKTPHIPLSGTTGRAQIVPLTNTPNVISGIVTDQEGNPVESAILIIKDSTGIPVRALKTNKLGQFLSATPLNDGPYSIEVESDEKNFDAMSLMLAGKIIDPLQIKSKN</sequence>
<gene>
    <name evidence="2" type="ORF">A2870_04060</name>
</gene>
<dbReference type="AlphaFoldDB" id="A0A1F5G6P8"/>
<feature type="transmembrane region" description="Helical" evidence="1">
    <location>
        <begin position="26"/>
        <end position="44"/>
    </location>
</feature>
<evidence type="ECO:0000256" key="1">
    <source>
        <dbReference type="SAM" id="Phobius"/>
    </source>
</evidence>
<evidence type="ECO:0000313" key="3">
    <source>
        <dbReference type="Proteomes" id="UP000179102"/>
    </source>
</evidence>